<dbReference type="SUPFAM" id="SSF50998">
    <property type="entry name" value="Quinoprotein alcohol dehydrogenase-like"/>
    <property type="match status" value="1"/>
</dbReference>
<dbReference type="EMBL" id="CAUEEQ010043293">
    <property type="protein sequence ID" value="CAJ0957169.1"/>
    <property type="molecule type" value="Genomic_DNA"/>
</dbReference>
<sequence>MKVGAIPTHDAYVASWKDRVPADRIHYYESTLNSYIERLVNLTRRVEVMEMGGISYTQVEIELVKLEIEEMEALILQLKTSMNGTNVLVEELYIEIRNISIMVSQMQVHDKNNVIVIRREIAALRKRLEDCENYKSKPMSYPPVPVKENGACGHGYIIAVSKPVVVQLNYLGFSYRYGGWGRDSLVGADQNVLWVAPLNTDGRLMNSLRIYDTYDNFLIYNPTIDRGINYGYYGQGGGMIMYNESMYYNCYSNGNICRYNPQTNSVELNVNLPNAVYDNRFSYSSSVYQDIDMASDEEGLWAIYSTESNAGNIVISKLDPISLEVTQTWATAQHKPSASNAFMACGVLYVTRAINTKKEDIFYMYDTKTEKEWWLSIPLEKPKDNVQSLSYNPNDHKLYMYNDGYLVNYDLTFQPLLEDKSEI</sequence>
<evidence type="ECO:0000256" key="3">
    <source>
        <dbReference type="PROSITE-ProRule" id="PRU00446"/>
    </source>
</evidence>
<keyword evidence="6" id="KW-1185">Reference proteome</keyword>
<dbReference type="PROSITE" id="PS51132">
    <property type="entry name" value="OLF"/>
    <property type="match status" value="1"/>
</dbReference>
<dbReference type="PANTHER" id="PTHR23192">
    <property type="entry name" value="OLFACTOMEDIN-RELATED"/>
    <property type="match status" value="1"/>
</dbReference>
<protein>
    <recommendedName>
        <fullName evidence="4">Olfactomedin-like domain-containing protein</fullName>
    </recommendedName>
</protein>
<name>A0ABN9M5A2_9NEOB</name>
<dbReference type="InterPro" id="IPR050605">
    <property type="entry name" value="Olfactomedin-like_domain"/>
</dbReference>
<reference evidence="5" key="1">
    <citation type="submission" date="2023-07" db="EMBL/GenBank/DDBJ databases">
        <authorList>
            <person name="Stuckert A."/>
        </authorList>
    </citation>
    <scope>NUCLEOTIDE SEQUENCE</scope>
</reference>
<feature type="domain" description="Olfactomedin-like" evidence="4">
    <location>
        <begin position="151"/>
        <end position="415"/>
    </location>
</feature>
<evidence type="ECO:0000256" key="2">
    <source>
        <dbReference type="ARBA" id="ARBA00022525"/>
    </source>
</evidence>
<comment type="caution">
    <text evidence="3">Lacks conserved residue(s) required for the propagation of feature annotation.</text>
</comment>
<evidence type="ECO:0000256" key="1">
    <source>
        <dbReference type="ARBA" id="ARBA00004613"/>
    </source>
</evidence>
<gene>
    <name evidence="5" type="ORF">RIMI_LOCUS15842904</name>
</gene>
<dbReference type="PANTHER" id="PTHR23192:SF7">
    <property type="entry name" value="OLFACTOMEDIN-4"/>
    <property type="match status" value="1"/>
</dbReference>
<dbReference type="SMART" id="SM00284">
    <property type="entry name" value="OLF"/>
    <property type="match status" value="1"/>
</dbReference>
<organism evidence="5 6">
    <name type="scientific">Ranitomeya imitator</name>
    <name type="common">mimic poison frog</name>
    <dbReference type="NCBI Taxonomy" id="111125"/>
    <lineage>
        <taxon>Eukaryota</taxon>
        <taxon>Metazoa</taxon>
        <taxon>Chordata</taxon>
        <taxon>Craniata</taxon>
        <taxon>Vertebrata</taxon>
        <taxon>Euteleostomi</taxon>
        <taxon>Amphibia</taxon>
        <taxon>Batrachia</taxon>
        <taxon>Anura</taxon>
        <taxon>Neobatrachia</taxon>
        <taxon>Hyloidea</taxon>
        <taxon>Dendrobatidae</taxon>
        <taxon>Dendrobatinae</taxon>
        <taxon>Ranitomeya</taxon>
    </lineage>
</organism>
<dbReference type="InterPro" id="IPR011047">
    <property type="entry name" value="Quinoprotein_ADH-like_sf"/>
</dbReference>
<evidence type="ECO:0000313" key="5">
    <source>
        <dbReference type="EMBL" id="CAJ0957169.1"/>
    </source>
</evidence>
<comment type="caution">
    <text evidence="5">The sequence shown here is derived from an EMBL/GenBank/DDBJ whole genome shotgun (WGS) entry which is preliminary data.</text>
</comment>
<dbReference type="InterPro" id="IPR003112">
    <property type="entry name" value="Olfac-like_dom"/>
</dbReference>
<dbReference type="Proteomes" id="UP001176940">
    <property type="component" value="Unassembled WGS sequence"/>
</dbReference>
<evidence type="ECO:0000259" key="4">
    <source>
        <dbReference type="PROSITE" id="PS51132"/>
    </source>
</evidence>
<comment type="subcellular location">
    <subcellularLocation>
        <location evidence="1">Secreted</location>
    </subcellularLocation>
</comment>
<proteinExistence type="predicted"/>
<dbReference type="Pfam" id="PF02191">
    <property type="entry name" value="OLF"/>
    <property type="match status" value="1"/>
</dbReference>
<accession>A0ABN9M5A2</accession>
<evidence type="ECO:0000313" key="6">
    <source>
        <dbReference type="Proteomes" id="UP001176940"/>
    </source>
</evidence>
<keyword evidence="2" id="KW-0964">Secreted</keyword>